<gene>
    <name evidence="2" type="ORF">Leucomu_12400</name>
</gene>
<feature type="region of interest" description="Disordered" evidence="1">
    <location>
        <begin position="1"/>
        <end position="78"/>
    </location>
</feature>
<keyword evidence="3" id="KW-1185">Reference proteome</keyword>
<evidence type="ECO:0008006" key="4">
    <source>
        <dbReference type="Google" id="ProtNLM"/>
    </source>
</evidence>
<reference evidence="2 3" key="1">
    <citation type="submission" date="2019-01" db="EMBL/GenBank/DDBJ databases">
        <title>Leucobacter muris sp. nov. isolated from the nose of a laboratory mouse.</title>
        <authorList>
            <person name="Benga L."/>
            <person name="Sproeer C."/>
            <person name="Schumann P."/>
            <person name="Verbarg S."/>
            <person name="Bunk B."/>
            <person name="Engelhardt E."/>
            <person name="Benten P.M."/>
            <person name="Sager M."/>
        </authorList>
    </citation>
    <scope>NUCLEOTIDE SEQUENCE [LARGE SCALE GENOMIC DNA]</scope>
    <source>
        <strain evidence="2 3">DSM 101948</strain>
    </source>
</reference>
<feature type="compositionally biased region" description="Low complexity" evidence="1">
    <location>
        <begin position="55"/>
        <end position="64"/>
    </location>
</feature>
<accession>A0ABX5QJQ7</accession>
<dbReference type="Proteomes" id="UP000285768">
    <property type="component" value="Chromosome"/>
</dbReference>
<evidence type="ECO:0000313" key="3">
    <source>
        <dbReference type="Proteomes" id="UP000285768"/>
    </source>
</evidence>
<evidence type="ECO:0000256" key="1">
    <source>
        <dbReference type="SAM" id="MobiDB-lite"/>
    </source>
</evidence>
<sequence>MRRAAIEGRPSHERTSARRAYDGTPTHDGMPVAARNGRPLSTEISPGRAEQRYPDAMTAAARTDSAAEDRPGNRTRAGNVPALERATGRPWHEWLRIFEAAGASGLGHAGIVGVARAAMPAELQNPDWWAQGAAIAYEQHAGLRVPGQSSSGGFRVGASRTLPLDRDAAIEAWDDAHGDRAEHLGHAAGEPRRSRTDKRSFLRFDLDGAGRVEVAATPKGEKTSLAVSHDGLADGERIEEWRAHWKSLLAEL</sequence>
<dbReference type="EMBL" id="CP035037">
    <property type="protein sequence ID" value="QAB19280.1"/>
    <property type="molecule type" value="Genomic_DNA"/>
</dbReference>
<evidence type="ECO:0000313" key="2">
    <source>
        <dbReference type="EMBL" id="QAB19280.1"/>
    </source>
</evidence>
<protein>
    <recommendedName>
        <fullName evidence="4">DUF4287 domain-containing protein</fullName>
    </recommendedName>
</protein>
<proteinExistence type="predicted"/>
<feature type="compositionally biased region" description="Basic and acidic residues" evidence="1">
    <location>
        <begin position="1"/>
        <end position="21"/>
    </location>
</feature>
<organism evidence="2 3">
    <name type="scientific">Leucobacter muris</name>
    <dbReference type="NCBI Taxonomy" id="1935379"/>
    <lineage>
        <taxon>Bacteria</taxon>
        <taxon>Bacillati</taxon>
        <taxon>Actinomycetota</taxon>
        <taxon>Actinomycetes</taxon>
        <taxon>Micrococcales</taxon>
        <taxon>Microbacteriaceae</taxon>
        <taxon>Leucobacter</taxon>
    </lineage>
</organism>
<name>A0ABX5QJQ7_9MICO</name>